<dbReference type="InterPro" id="IPR021131">
    <property type="entry name" value="Ribosomal_uL15/eL18"/>
</dbReference>
<reference evidence="6" key="1">
    <citation type="journal article" date="2015" name="Nature">
        <title>Complex archaea that bridge the gap between prokaryotes and eukaryotes.</title>
        <authorList>
            <person name="Spang A."/>
            <person name="Saw J.H."/>
            <person name="Jorgensen S.L."/>
            <person name="Zaremba-Niedzwiedzka K."/>
            <person name="Martijn J."/>
            <person name="Lind A.E."/>
            <person name="van Eijk R."/>
            <person name="Schleper C."/>
            <person name="Guy L."/>
            <person name="Ettema T.J."/>
        </authorList>
    </citation>
    <scope>NUCLEOTIDE SEQUENCE</scope>
</reference>
<organism evidence="6">
    <name type="scientific">marine sediment metagenome</name>
    <dbReference type="NCBI Taxonomy" id="412755"/>
    <lineage>
        <taxon>unclassified sequences</taxon>
        <taxon>metagenomes</taxon>
        <taxon>ecological metagenomes</taxon>
    </lineage>
</organism>
<evidence type="ECO:0000256" key="1">
    <source>
        <dbReference type="ARBA" id="ARBA00007320"/>
    </source>
</evidence>
<evidence type="ECO:0000259" key="5">
    <source>
        <dbReference type="Pfam" id="PF00828"/>
    </source>
</evidence>
<evidence type="ECO:0000256" key="3">
    <source>
        <dbReference type="ARBA" id="ARBA00023274"/>
    </source>
</evidence>
<gene>
    <name evidence="6" type="ORF">LCGC14_1513400</name>
</gene>
<dbReference type="GO" id="GO:0006412">
    <property type="term" value="P:translation"/>
    <property type="evidence" value="ECO:0007669"/>
    <property type="project" value="InterPro"/>
</dbReference>
<keyword evidence="3" id="KW-0687">Ribonucleoprotein</keyword>
<dbReference type="AlphaFoldDB" id="A0A0F9LGB5"/>
<dbReference type="EMBL" id="LAZR01011135">
    <property type="protein sequence ID" value="KKM63240.1"/>
    <property type="molecule type" value="Genomic_DNA"/>
</dbReference>
<name>A0A0F9LGB5_9ZZZZ</name>
<dbReference type="PANTHER" id="PTHR12934">
    <property type="entry name" value="50S RIBOSOMAL PROTEIN L15"/>
    <property type="match status" value="1"/>
</dbReference>
<proteinExistence type="inferred from homology"/>
<accession>A0A0F9LGB5</accession>
<feature type="region of interest" description="Disordered" evidence="4">
    <location>
        <begin position="1"/>
        <end position="52"/>
    </location>
</feature>
<dbReference type="GO" id="GO:0003735">
    <property type="term" value="F:structural constituent of ribosome"/>
    <property type="evidence" value="ECO:0007669"/>
    <property type="project" value="InterPro"/>
</dbReference>
<evidence type="ECO:0000256" key="2">
    <source>
        <dbReference type="ARBA" id="ARBA00022980"/>
    </source>
</evidence>
<dbReference type="Pfam" id="PF00828">
    <property type="entry name" value="Ribosomal_L27A"/>
    <property type="match status" value="1"/>
</dbReference>
<evidence type="ECO:0000256" key="4">
    <source>
        <dbReference type="SAM" id="MobiDB-lite"/>
    </source>
</evidence>
<comment type="caution">
    <text evidence="6">The sequence shown here is derived from an EMBL/GenBank/DDBJ whole genome shotgun (WGS) entry which is preliminary data.</text>
</comment>
<feature type="domain" description="Large ribosomal subunit protein uL15/eL18" evidence="5">
    <location>
        <begin position="78"/>
        <end position="142"/>
    </location>
</feature>
<dbReference type="GO" id="GO:0022625">
    <property type="term" value="C:cytosolic large ribosomal subunit"/>
    <property type="evidence" value="ECO:0007669"/>
    <property type="project" value="TreeGrafter"/>
</dbReference>
<evidence type="ECO:0000313" key="6">
    <source>
        <dbReference type="EMBL" id="KKM63240.1"/>
    </source>
</evidence>
<dbReference type="Gene3D" id="3.100.10.10">
    <property type="match status" value="1"/>
</dbReference>
<dbReference type="InterPro" id="IPR005749">
    <property type="entry name" value="Ribosomal_uL15_bac-type"/>
</dbReference>
<dbReference type="InterPro" id="IPR030878">
    <property type="entry name" value="Ribosomal_uL15"/>
</dbReference>
<protein>
    <recommendedName>
        <fullName evidence="5">Large ribosomal subunit protein uL15/eL18 domain-containing protein</fullName>
    </recommendedName>
</protein>
<dbReference type="HAMAP" id="MF_01341">
    <property type="entry name" value="Ribosomal_uL15"/>
    <property type="match status" value="1"/>
</dbReference>
<dbReference type="NCBIfam" id="TIGR01071">
    <property type="entry name" value="rplO_bact"/>
    <property type="match status" value="1"/>
</dbReference>
<feature type="compositionally biased region" description="Basic residues" evidence="4">
    <location>
        <begin position="14"/>
        <end position="31"/>
    </location>
</feature>
<dbReference type="PANTHER" id="PTHR12934:SF11">
    <property type="entry name" value="LARGE RIBOSOMAL SUBUNIT PROTEIN UL15M"/>
    <property type="match status" value="1"/>
</dbReference>
<dbReference type="SUPFAM" id="SSF52080">
    <property type="entry name" value="Ribosomal proteins L15p and L18e"/>
    <property type="match status" value="1"/>
</dbReference>
<comment type="similarity">
    <text evidence="1">Belongs to the universal ribosomal protein uL15 family.</text>
</comment>
<dbReference type="InterPro" id="IPR036227">
    <property type="entry name" value="Ribosomal_uL15/eL18_sf"/>
</dbReference>
<sequence>MTTLSTLKNENPKIKPKRRLGRGPGSKKGKTAARGYNGYKSRSGSKKRYGYEGGQMRTFSKLPIKGFSRGRFLKPIIELNLSKINEIYKDGEVVSIATLIEKNQTPRKTKATLKILANGEIDKKVSIEAHSFSKGAIKKLEEKKLTYKKLK</sequence>
<keyword evidence="2" id="KW-0689">Ribosomal protein</keyword>